<accession>A0A9X1WVD5</accession>
<evidence type="ECO:0000256" key="1">
    <source>
        <dbReference type="HAMAP-Rule" id="MF_01270"/>
    </source>
</evidence>
<dbReference type="GO" id="GO:0097175">
    <property type="term" value="P:1,6-anhydro-N-acetyl-beta-muramic acid catabolic process"/>
    <property type="evidence" value="ECO:0007669"/>
    <property type="project" value="UniProtKB-UniRule"/>
</dbReference>
<reference evidence="2" key="1">
    <citation type="submission" date="2022-04" db="EMBL/GenBank/DDBJ databases">
        <title>Paenibacillus mangrovi sp. nov., a novel endophytic bacterium isolated from bark of Kandelia candel.</title>
        <authorList>
            <person name="Tuo L."/>
        </authorList>
    </citation>
    <scope>NUCLEOTIDE SEQUENCE</scope>
    <source>
        <strain evidence="2">KQZ6P-2</strain>
    </source>
</reference>
<comment type="pathway">
    <text evidence="1">Cell wall biogenesis; peptidoglycan recycling.</text>
</comment>
<keyword evidence="3" id="KW-1185">Reference proteome</keyword>
<dbReference type="Proteomes" id="UP001139347">
    <property type="component" value="Unassembled WGS sequence"/>
</dbReference>
<dbReference type="AlphaFoldDB" id="A0A9X1WVD5"/>
<dbReference type="EMBL" id="JALIRP010000010">
    <property type="protein sequence ID" value="MCJ8014263.1"/>
    <property type="molecule type" value="Genomic_DNA"/>
</dbReference>
<keyword evidence="1" id="KW-0547">Nucleotide-binding</keyword>
<dbReference type="CDD" id="cd24050">
    <property type="entry name" value="ASKHA_NBD_ANMK"/>
    <property type="match status" value="1"/>
</dbReference>
<feature type="binding site" evidence="1">
    <location>
        <begin position="20"/>
        <end position="27"/>
    </location>
    <ligand>
        <name>ATP</name>
        <dbReference type="ChEBI" id="CHEBI:30616"/>
    </ligand>
</feature>
<keyword evidence="1" id="KW-0067">ATP-binding</keyword>
<comment type="catalytic activity">
    <reaction evidence="1">
        <text>1,6-anhydro-N-acetyl-beta-muramate + ATP + H2O = N-acetyl-D-muramate 6-phosphate + ADP + H(+)</text>
        <dbReference type="Rhea" id="RHEA:24952"/>
        <dbReference type="ChEBI" id="CHEBI:15377"/>
        <dbReference type="ChEBI" id="CHEBI:15378"/>
        <dbReference type="ChEBI" id="CHEBI:30616"/>
        <dbReference type="ChEBI" id="CHEBI:58690"/>
        <dbReference type="ChEBI" id="CHEBI:58722"/>
        <dbReference type="ChEBI" id="CHEBI:456216"/>
        <dbReference type="EC" id="2.7.1.170"/>
    </reaction>
</comment>
<organism evidence="2 3">
    <name type="scientific">Paenibacillus mangrovi</name>
    <dbReference type="NCBI Taxonomy" id="2931978"/>
    <lineage>
        <taxon>Bacteria</taxon>
        <taxon>Bacillati</taxon>
        <taxon>Bacillota</taxon>
        <taxon>Bacilli</taxon>
        <taxon>Bacillales</taxon>
        <taxon>Paenibacillaceae</taxon>
        <taxon>Paenibacillus</taxon>
    </lineage>
</organism>
<evidence type="ECO:0000313" key="2">
    <source>
        <dbReference type="EMBL" id="MCJ8014263.1"/>
    </source>
</evidence>
<dbReference type="NCBIfam" id="NF007148">
    <property type="entry name" value="PRK09585.3-2"/>
    <property type="match status" value="1"/>
</dbReference>
<dbReference type="EC" id="2.7.1.170" evidence="1"/>
<evidence type="ECO:0000313" key="3">
    <source>
        <dbReference type="Proteomes" id="UP001139347"/>
    </source>
</evidence>
<dbReference type="RefSeq" id="WP_244728733.1">
    <property type="nucleotide sequence ID" value="NZ_JALIRP010000010.1"/>
</dbReference>
<proteinExistence type="inferred from homology"/>
<protein>
    <recommendedName>
        <fullName evidence="1">Anhydro-N-acetylmuramic acid kinase</fullName>
        <ecNumber evidence="1">2.7.1.170</ecNumber>
    </recommendedName>
    <alternativeName>
        <fullName evidence="1">AnhMurNAc kinase</fullName>
    </alternativeName>
</protein>
<dbReference type="GO" id="GO:0009254">
    <property type="term" value="P:peptidoglycan turnover"/>
    <property type="evidence" value="ECO:0007669"/>
    <property type="project" value="UniProtKB-UniRule"/>
</dbReference>
<comment type="caution">
    <text evidence="2">The sequence shown here is derived from an EMBL/GenBank/DDBJ whole genome shotgun (WGS) entry which is preliminary data.</text>
</comment>
<sequence length="398" mass="42928">MNSETCVMHSSRYVVGLMSGTSVDGIDAAVVRITDEPDGGVSAELIGFENTPYPAAVRQEIFTLFDPLQATVNKIGSMNVLLGELYAEAALSVITSAGLSPVDIAVIGSHGQTIYHAPESEQLHGYDIHYTVQIGEGSVIAARTGIPCVSDFRPADMAVGGQGAPLVPFTEYLLYREAHRTLLLQNIGGIGNMTVIPAGCSQEQVYAFDTGPGNMIIDGVVERLYPGQLTMDIGGAIARQGTIHEGLLNLLMQEPYYSQPLPKSTGREHFGSSYIDWLLDYTKDQSIKAEDVVATVTKLTAWSIGDAYRRYVRDHHSADALLVGGGGSYNPVLVEFLRQEMEPMGVQVMTQEEVGYSSDAKEAVAFALLADHTLKRQPNNLPNVTGANRPIIMGKISY</sequence>
<keyword evidence="1" id="KW-0119">Carbohydrate metabolism</keyword>
<dbReference type="Pfam" id="PF03702">
    <property type="entry name" value="AnmK"/>
    <property type="match status" value="1"/>
</dbReference>
<dbReference type="HAMAP" id="MF_01270">
    <property type="entry name" value="AnhMurNAc_kinase"/>
    <property type="match status" value="1"/>
</dbReference>
<comment type="pathway">
    <text evidence="1">Amino-sugar metabolism; 1,6-anhydro-N-acetylmuramate degradation.</text>
</comment>
<dbReference type="InterPro" id="IPR043129">
    <property type="entry name" value="ATPase_NBD"/>
</dbReference>
<keyword evidence="1 2" id="KW-0418">Kinase</keyword>
<dbReference type="Gene3D" id="3.30.420.40">
    <property type="match status" value="2"/>
</dbReference>
<dbReference type="PANTHER" id="PTHR30605">
    <property type="entry name" value="ANHYDRO-N-ACETYLMURAMIC ACID KINASE"/>
    <property type="match status" value="1"/>
</dbReference>
<name>A0A9X1WVD5_9BACL</name>
<dbReference type="GO" id="GO:0016301">
    <property type="term" value="F:kinase activity"/>
    <property type="evidence" value="ECO:0007669"/>
    <property type="project" value="UniProtKB-KW"/>
</dbReference>
<comment type="similarity">
    <text evidence="1">Belongs to the anhydro-N-acetylmuramic acid kinase family.</text>
</comment>
<dbReference type="PANTHER" id="PTHR30605:SF0">
    <property type="entry name" value="ANHYDRO-N-ACETYLMURAMIC ACID KINASE"/>
    <property type="match status" value="1"/>
</dbReference>
<keyword evidence="1 2" id="KW-0808">Transferase</keyword>
<dbReference type="GO" id="GO:0016773">
    <property type="term" value="F:phosphotransferase activity, alcohol group as acceptor"/>
    <property type="evidence" value="ECO:0007669"/>
    <property type="project" value="UniProtKB-UniRule"/>
</dbReference>
<dbReference type="NCBIfam" id="NF007142">
    <property type="entry name" value="PRK09585.2-1"/>
    <property type="match status" value="1"/>
</dbReference>
<comment type="function">
    <text evidence="1">Catalyzes the specific phosphorylation of 1,6-anhydro-N-acetylmuramic acid (anhMurNAc) with the simultaneous cleavage of the 1,6-anhydro ring, generating MurNAc-6-P. Is required for the utilization of anhMurNAc either imported from the medium or derived from its own cell wall murein, and thus plays a role in cell wall recycling.</text>
</comment>
<dbReference type="GO" id="GO:0006040">
    <property type="term" value="P:amino sugar metabolic process"/>
    <property type="evidence" value="ECO:0007669"/>
    <property type="project" value="InterPro"/>
</dbReference>
<gene>
    <name evidence="1" type="primary">anmK</name>
    <name evidence="2" type="ORF">MUG84_21350</name>
</gene>
<dbReference type="SUPFAM" id="SSF53067">
    <property type="entry name" value="Actin-like ATPase domain"/>
    <property type="match status" value="1"/>
</dbReference>
<dbReference type="InterPro" id="IPR005338">
    <property type="entry name" value="Anhydro_N_Ac-Mur_kinase"/>
</dbReference>
<dbReference type="GO" id="GO:0005524">
    <property type="term" value="F:ATP binding"/>
    <property type="evidence" value="ECO:0007669"/>
    <property type="project" value="UniProtKB-UniRule"/>
</dbReference>